<dbReference type="SUPFAM" id="SSF63882">
    <property type="entry name" value="MoeA N-terminal region -like"/>
    <property type="match status" value="1"/>
</dbReference>
<keyword evidence="7 11" id="KW-0479">Metal-binding</keyword>
<reference evidence="13 14" key="1">
    <citation type="journal article" date="2013" name="Genome Announc.">
        <title>Draft Genome Sequence of an Alphaproteobacterium, Caenispirillum salinarum AK4(T), Isolated from a Solar Saltern.</title>
        <authorList>
            <person name="Khatri I."/>
            <person name="Singh A."/>
            <person name="Korpole S."/>
            <person name="Pinnaka A.K."/>
            <person name="Subramanian S."/>
        </authorList>
    </citation>
    <scope>NUCLEOTIDE SEQUENCE [LARGE SCALE GENOMIC DNA]</scope>
    <source>
        <strain evidence="13 14">AK4</strain>
    </source>
</reference>
<keyword evidence="5 11" id="KW-0500">Molybdenum</keyword>
<evidence type="ECO:0000256" key="7">
    <source>
        <dbReference type="ARBA" id="ARBA00022723"/>
    </source>
</evidence>
<keyword evidence="9 11" id="KW-0501">Molybdenum cofactor biosynthesis</keyword>
<gene>
    <name evidence="13" type="ORF">C882_0335</name>
</gene>
<dbReference type="OrthoDB" id="9804758at2"/>
<evidence type="ECO:0000259" key="12">
    <source>
        <dbReference type="SMART" id="SM00852"/>
    </source>
</evidence>
<comment type="similarity">
    <text evidence="4 11">Belongs to the MoeA family.</text>
</comment>
<dbReference type="UniPathway" id="UPA00344"/>
<dbReference type="EC" id="2.10.1.1" evidence="11"/>
<keyword evidence="14" id="KW-1185">Reference proteome</keyword>
<dbReference type="InterPro" id="IPR036425">
    <property type="entry name" value="MoaB/Mog-like_dom_sf"/>
</dbReference>
<dbReference type="Gene3D" id="3.40.980.10">
    <property type="entry name" value="MoaB/Mog-like domain"/>
    <property type="match status" value="1"/>
</dbReference>
<dbReference type="GO" id="GO:0061599">
    <property type="term" value="F:molybdopterin molybdotransferase activity"/>
    <property type="evidence" value="ECO:0007669"/>
    <property type="project" value="UniProtKB-UniRule"/>
</dbReference>
<evidence type="ECO:0000256" key="10">
    <source>
        <dbReference type="ARBA" id="ARBA00047317"/>
    </source>
</evidence>
<evidence type="ECO:0000256" key="8">
    <source>
        <dbReference type="ARBA" id="ARBA00022842"/>
    </source>
</evidence>
<dbReference type="Pfam" id="PF00994">
    <property type="entry name" value="MoCF_biosynth"/>
    <property type="match status" value="1"/>
</dbReference>
<dbReference type="eggNOG" id="COG0303">
    <property type="taxonomic scope" value="Bacteria"/>
</dbReference>
<evidence type="ECO:0000256" key="1">
    <source>
        <dbReference type="ARBA" id="ARBA00001946"/>
    </source>
</evidence>
<dbReference type="Gene3D" id="3.90.105.10">
    <property type="entry name" value="Molybdopterin biosynthesis moea protein, domain 2"/>
    <property type="match status" value="1"/>
</dbReference>
<proteinExistence type="inferred from homology"/>
<evidence type="ECO:0000256" key="9">
    <source>
        <dbReference type="ARBA" id="ARBA00023150"/>
    </source>
</evidence>
<feature type="domain" description="MoaB/Mog" evidence="12">
    <location>
        <begin position="196"/>
        <end position="333"/>
    </location>
</feature>
<keyword evidence="6 11" id="KW-0808">Transferase</keyword>
<evidence type="ECO:0000256" key="6">
    <source>
        <dbReference type="ARBA" id="ARBA00022679"/>
    </source>
</evidence>
<dbReference type="SMART" id="SM00852">
    <property type="entry name" value="MoCF_biosynth"/>
    <property type="match status" value="1"/>
</dbReference>
<dbReference type="EMBL" id="ANHY01000012">
    <property type="protein sequence ID" value="EKV29513.1"/>
    <property type="molecule type" value="Genomic_DNA"/>
</dbReference>
<dbReference type="SUPFAM" id="SSF53218">
    <property type="entry name" value="Molybdenum cofactor biosynthesis proteins"/>
    <property type="match status" value="1"/>
</dbReference>
<dbReference type="PATRIC" id="fig|1238182.3.peg.2550"/>
<comment type="catalytic activity">
    <reaction evidence="10">
        <text>adenylyl-molybdopterin + molybdate = Mo-molybdopterin + AMP + H(+)</text>
        <dbReference type="Rhea" id="RHEA:35047"/>
        <dbReference type="ChEBI" id="CHEBI:15378"/>
        <dbReference type="ChEBI" id="CHEBI:36264"/>
        <dbReference type="ChEBI" id="CHEBI:62727"/>
        <dbReference type="ChEBI" id="CHEBI:71302"/>
        <dbReference type="ChEBI" id="CHEBI:456215"/>
        <dbReference type="EC" id="2.10.1.1"/>
    </reaction>
</comment>
<evidence type="ECO:0000256" key="11">
    <source>
        <dbReference type="RuleBase" id="RU365090"/>
    </source>
</evidence>
<dbReference type="PANTHER" id="PTHR10192">
    <property type="entry name" value="MOLYBDOPTERIN BIOSYNTHESIS PROTEIN"/>
    <property type="match status" value="1"/>
</dbReference>
<dbReference type="SUPFAM" id="SSF63867">
    <property type="entry name" value="MoeA C-terminal domain-like"/>
    <property type="match status" value="1"/>
</dbReference>
<dbReference type="InterPro" id="IPR001453">
    <property type="entry name" value="MoaB/Mog_dom"/>
</dbReference>
<organism evidence="13 14">
    <name type="scientific">Caenispirillum salinarum AK4</name>
    <dbReference type="NCBI Taxonomy" id="1238182"/>
    <lineage>
        <taxon>Bacteria</taxon>
        <taxon>Pseudomonadati</taxon>
        <taxon>Pseudomonadota</taxon>
        <taxon>Alphaproteobacteria</taxon>
        <taxon>Rhodospirillales</taxon>
        <taxon>Novispirillaceae</taxon>
        <taxon>Caenispirillum</taxon>
    </lineage>
</organism>
<comment type="cofactor">
    <cofactor evidence="1 11">
        <name>Mg(2+)</name>
        <dbReference type="ChEBI" id="CHEBI:18420"/>
    </cofactor>
</comment>
<accession>K9HGC1</accession>
<dbReference type="NCBIfam" id="TIGR00177">
    <property type="entry name" value="molyb_syn"/>
    <property type="match status" value="1"/>
</dbReference>
<dbReference type="InterPro" id="IPR036135">
    <property type="entry name" value="MoeA_linker/N_sf"/>
</dbReference>
<dbReference type="Proteomes" id="UP000009881">
    <property type="component" value="Unassembled WGS sequence"/>
</dbReference>
<sequence>MSDTLNDCFKSPGALLRLDDALDMLAARLFPVVDTEDLPLTKAAGRILAAPVCATVANPRFDNAAMDGFCARAADLNADGPTSLAAVGRIAAGSAAEEPIAQGTAARIFTGAPLPPGADVVAMQEDCTAHPSLDAPQTVTFPAGLSVGNFVRRAGDDFSTGATVLSPGRRLRPQDVAMAAAAGHATVTVFKRLKAGVLSTGDEIVEPGHPLGPAQIYGSNRYGLMAALAALGAEVTDLGHLPDRRDATEAALAAAGRSQDVIVTSGGVSVGGEDHVVDAVRALGEVHVWRMAVKPGKPTTLGTVGRAAFIGLPGYPVSSLATFMMVARPVVLRLSGALAEPLFPGAFPLPAGFSFAKKHRRRQFVRASIDRAGGTPVVRLYPSQEPHVLSSMIASDGLVDLREDCTGVAEGDMVDFIPYSSILPA</sequence>
<evidence type="ECO:0000313" key="13">
    <source>
        <dbReference type="EMBL" id="EKV29513.1"/>
    </source>
</evidence>
<dbReference type="PANTHER" id="PTHR10192:SF5">
    <property type="entry name" value="GEPHYRIN"/>
    <property type="match status" value="1"/>
</dbReference>
<evidence type="ECO:0000256" key="5">
    <source>
        <dbReference type="ARBA" id="ARBA00022505"/>
    </source>
</evidence>
<evidence type="ECO:0000256" key="2">
    <source>
        <dbReference type="ARBA" id="ARBA00002901"/>
    </source>
</evidence>
<dbReference type="Pfam" id="PF03453">
    <property type="entry name" value="MoeA_N"/>
    <property type="match status" value="1"/>
</dbReference>
<dbReference type="AlphaFoldDB" id="K9HGC1"/>
<dbReference type="Pfam" id="PF03454">
    <property type="entry name" value="MoeA_C"/>
    <property type="match status" value="1"/>
</dbReference>
<dbReference type="InterPro" id="IPR005111">
    <property type="entry name" value="MoeA_C_domain_IV"/>
</dbReference>
<dbReference type="STRING" id="1238182.C882_0335"/>
<dbReference type="NCBIfam" id="NF045515">
    <property type="entry name" value="Glp_gephyrin"/>
    <property type="match status" value="1"/>
</dbReference>
<protein>
    <recommendedName>
        <fullName evidence="11">Molybdopterin molybdenumtransferase</fullName>
        <ecNumber evidence="11">2.10.1.1</ecNumber>
    </recommendedName>
</protein>
<dbReference type="FunFam" id="3.40.980.10:FF:000004">
    <property type="entry name" value="Molybdopterin molybdenumtransferase"/>
    <property type="match status" value="1"/>
</dbReference>
<keyword evidence="8 11" id="KW-0460">Magnesium</keyword>
<dbReference type="InterPro" id="IPR005110">
    <property type="entry name" value="MoeA_linker/N"/>
</dbReference>
<dbReference type="GO" id="GO:0046872">
    <property type="term" value="F:metal ion binding"/>
    <property type="evidence" value="ECO:0007669"/>
    <property type="project" value="UniProtKB-UniRule"/>
</dbReference>
<comment type="function">
    <text evidence="2 11">Catalyzes the insertion of molybdate into adenylated molybdopterin with the concomitant release of AMP.</text>
</comment>
<dbReference type="Gene3D" id="2.40.340.10">
    <property type="entry name" value="MoeA, C-terminal, domain IV"/>
    <property type="match status" value="1"/>
</dbReference>
<dbReference type="InterPro" id="IPR038987">
    <property type="entry name" value="MoeA-like"/>
</dbReference>
<dbReference type="RefSeq" id="WP_009540994.1">
    <property type="nucleotide sequence ID" value="NZ_ANHY01000012.1"/>
</dbReference>
<dbReference type="CDD" id="cd00887">
    <property type="entry name" value="MoeA"/>
    <property type="match status" value="1"/>
</dbReference>
<name>K9HGC1_9PROT</name>
<dbReference type="GO" id="GO:0006777">
    <property type="term" value="P:Mo-molybdopterin cofactor biosynthetic process"/>
    <property type="evidence" value="ECO:0007669"/>
    <property type="project" value="UniProtKB-UniRule"/>
</dbReference>
<dbReference type="InterPro" id="IPR036688">
    <property type="entry name" value="MoeA_C_domain_IV_sf"/>
</dbReference>
<evidence type="ECO:0000313" key="14">
    <source>
        <dbReference type="Proteomes" id="UP000009881"/>
    </source>
</evidence>
<comment type="caution">
    <text evidence="13">The sequence shown here is derived from an EMBL/GenBank/DDBJ whole genome shotgun (WGS) entry which is preliminary data.</text>
</comment>
<dbReference type="Gene3D" id="2.170.190.11">
    <property type="entry name" value="Molybdopterin biosynthesis moea protein, domain 3"/>
    <property type="match status" value="1"/>
</dbReference>
<evidence type="ECO:0000256" key="3">
    <source>
        <dbReference type="ARBA" id="ARBA00005046"/>
    </source>
</evidence>
<dbReference type="GO" id="GO:0005829">
    <property type="term" value="C:cytosol"/>
    <property type="evidence" value="ECO:0007669"/>
    <property type="project" value="TreeGrafter"/>
</dbReference>
<evidence type="ECO:0000256" key="4">
    <source>
        <dbReference type="ARBA" id="ARBA00010763"/>
    </source>
</evidence>
<comment type="pathway">
    <text evidence="3 11">Cofactor biosynthesis; molybdopterin biosynthesis.</text>
</comment>